<dbReference type="AlphaFoldDB" id="A0A9Q0Y9D1"/>
<organism evidence="1 2">
    <name type="scientific">Holothuria leucospilota</name>
    <name type="common">Black long sea cucumber</name>
    <name type="synonym">Mertensiothuria leucospilota</name>
    <dbReference type="NCBI Taxonomy" id="206669"/>
    <lineage>
        <taxon>Eukaryota</taxon>
        <taxon>Metazoa</taxon>
        <taxon>Echinodermata</taxon>
        <taxon>Eleutherozoa</taxon>
        <taxon>Echinozoa</taxon>
        <taxon>Holothuroidea</taxon>
        <taxon>Aspidochirotacea</taxon>
        <taxon>Aspidochirotida</taxon>
        <taxon>Holothuriidae</taxon>
        <taxon>Holothuria</taxon>
    </lineage>
</organism>
<protein>
    <submittedName>
        <fullName evidence="1">Uncharacterized protein</fullName>
    </submittedName>
</protein>
<evidence type="ECO:0000313" key="1">
    <source>
        <dbReference type="EMBL" id="KAJ8017635.1"/>
    </source>
</evidence>
<accession>A0A9Q0Y9D1</accession>
<evidence type="ECO:0000313" key="2">
    <source>
        <dbReference type="Proteomes" id="UP001152320"/>
    </source>
</evidence>
<gene>
    <name evidence="1" type="ORF">HOLleu_44813</name>
</gene>
<name>A0A9Q0Y9D1_HOLLE</name>
<dbReference type="Proteomes" id="UP001152320">
    <property type="component" value="Unassembled WGS sequence"/>
</dbReference>
<proteinExistence type="predicted"/>
<dbReference type="EMBL" id="JAIZAY010001275">
    <property type="protein sequence ID" value="KAJ8017635.1"/>
    <property type="molecule type" value="Genomic_DNA"/>
</dbReference>
<comment type="caution">
    <text evidence="1">The sequence shown here is derived from an EMBL/GenBank/DDBJ whole genome shotgun (WGS) entry which is preliminary data.</text>
</comment>
<sequence length="97" mass="11614">MVYFVHYRPIYQRLWHSQLNPSAWRYIPNSLPHSSVSWHTSSQNLSYPNTSLLTYKIAYVMCETLTYYTLNTVTQYTGMHYVGKVGHDRYSYCMHTY</sequence>
<keyword evidence="2" id="KW-1185">Reference proteome</keyword>
<reference evidence="1" key="1">
    <citation type="submission" date="2021-10" db="EMBL/GenBank/DDBJ databases">
        <title>Tropical sea cucumber genome reveals ecological adaptation and Cuvierian tubules defense mechanism.</title>
        <authorList>
            <person name="Chen T."/>
        </authorList>
    </citation>
    <scope>NUCLEOTIDE SEQUENCE</scope>
    <source>
        <strain evidence="1">Nanhai2018</strain>
        <tissue evidence="1">Muscle</tissue>
    </source>
</reference>